<dbReference type="GO" id="GO:0005509">
    <property type="term" value="F:calcium ion binding"/>
    <property type="evidence" value="ECO:0007669"/>
    <property type="project" value="InterPro"/>
</dbReference>
<dbReference type="EMBL" id="NTHN01000015">
    <property type="protein sequence ID" value="PBD20969.1"/>
    <property type="molecule type" value="Genomic_DNA"/>
</dbReference>
<evidence type="ECO:0000313" key="2">
    <source>
        <dbReference type="EMBL" id="PBD20969.1"/>
    </source>
</evidence>
<sequence>MIQIMDLPALESRMLGLPADQCLGRHDIRAAFTAPPRRMKMKLSTFPALLFASTVALAGAVWAHEEGQGWGGQGMMGNPSGGYGGGGYGHGQGMLQRQMPQGGYGQGMMQGQGSPAEMMGGQRPMYPQRSPQQNYGNFGPGMMNGQPPMFPGSSYMDRGMMNEMMHPGQFRDGQGYMDLGQMFQSMESNFADADSDGDGVLSAEEFEQLHIIMVRPVLSDRFQALDEDGSGSLSTDEMAAPGHMMERMRRFWGGSQDN</sequence>
<name>A0A2A3K2M6_9RHOB</name>
<comment type="caution">
    <text evidence="2">The sequence shown here is derived from an EMBL/GenBank/DDBJ whole genome shotgun (WGS) entry which is preliminary data.</text>
</comment>
<dbReference type="SUPFAM" id="SSF47473">
    <property type="entry name" value="EF-hand"/>
    <property type="match status" value="1"/>
</dbReference>
<dbReference type="OrthoDB" id="5470953at2"/>
<reference evidence="2" key="1">
    <citation type="submission" date="2017-09" db="EMBL/GenBank/DDBJ databases">
        <title>Yangia sp. SAOS 153D whole genome sequencing.</title>
        <authorList>
            <person name="Verma A."/>
            <person name="Krishnamurthi S."/>
        </authorList>
    </citation>
    <scope>NUCLEOTIDE SEQUENCE [LARGE SCALE GENOMIC DNA]</scope>
    <source>
        <strain evidence="2">SAOS 153D</strain>
    </source>
</reference>
<organism evidence="2">
    <name type="scientific">Alloyangia mangrovi</name>
    <dbReference type="NCBI Taxonomy" id="1779329"/>
    <lineage>
        <taxon>Bacteria</taxon>
        <taxon>Pseudomonadati</taxon>
        <taxon>Pseudomonadota</taxon>
        <taxon>Alphaproteobacteria</taxon>
        <taxon>Rhodobacterales</taxon>
        <taxon>Roseobacteraceae</taxon>
        <taxon>Alloyangia</taxon>
    </lineage>
</organism>
<dbReference type="InterPro" id="IPR018247">
    <property type="entry name" value="EF_Hand_1_Ca_BS"/>
</dbReference>
<dbReference type="Pfam" id="PF13202">
    <property type="entry name" value="EF-hand_5"/>
    <property type="match status" value="2"/>
</dbReference>
<dbReference type="InterPro" id="IPR002048">
    <property type="entry name" value="EF_hand_dom"/>
</dbReference>
<gene>
    <name evidence="2" type="ORF">CLG85_01165</name>
</gene>
<dbReference type="InterPro" id="IPR011992">
    <property type="entry name" value="EF-hand-dom_pair"/>
</dbReference>
<feature type="domain" description="EF-hand" evidence="1">
    <location>
        <begin position="181"/>
        <end position="216"/>
    </location>
</feature>
<dbReference type="PROSITE" id="PS00018">
    <property type="entry name" value="EF_HAND_1"/>
    <property type="match status" value="2"/>
</dbReference>
<protein>
    <recommendedName>
        <fullName evidence="1">EF-hand domain-containing protein</fullName>
    </recommendedName>
</protein>
<accession>A0A2A3K2M6</accession>
<proteinExistence type="predicted"/>
<dbReference type="Gene3D" id="1.10.238.10">
    <property type="entry name" value="EF-hand"/>
    <property type="match status" value="1"/>
</dbReference>
<dbReference type="PROSITE" id="PS50222">
    <property type="entry name" value="EF_HAND_2"/>
    <property type="match status" value="1"/>
</dbReference>
<dbReference type="AlphaFoldDB" id="A0A2A3K2M6"/>
<evidence type="ECO:0000259" key="1">
    <source>
        <dbReference type="PROSITE" id="PS50222"/>
    </source>
</evidence>